<evidence type="ECO:0000259" key="8">
    <source>
        <dbReference type="PROSITE" id="PS50090"/>
    </source>
</evidence>
<gene>
    <name evidence="10" type="primary">MYB44</name>
    <name evidence="10" type="ORF">QJS10_CPB17g02274</name>
</gene>
<dbReference type="EMBL" id="JAUJYO010000017">
    <property type="protein sequence ID" value="KAK1291672.1"/>
    <property type="molecule type" value="Genomic_DNA"/>
</dbReference>
<dbReference type="InterPro" id="IPR017930">
    <property type="entry name" value="Myb_dom"/>
</dbReference>
<keyword evidence="6" id="KW-0539">Nucleus</keyword>
<dbReference type="Gene3D" id="1.10.10.60">
    <property type="entry name" value="Homeodomain-like"/>
    <property type="match status" value="2"/>
</dbReference>
<name>A0AAV9CS08_ACOCL</name>
<dbReference type="SMART" id="SM00717">
    <property type="entry name" value="SANT"/>
    <property type="match status" value="2"/>
</dbReference>
<evidence type="ECO:0000256" key="3">
    <source>
        <dbReference type="ARBA" id="ARBA00023015"/>
    </source>
</evidence>
<feature type="domain" description="HTH myb-type" evidence="9">
    <location>
        <begin position="14"/>
        <end position="60"/>
    </location>
</feature>
<dbReference type="InterPro" id="IPR050560">
    <property type="entry name" value="MYB_TF"/>
</dbReference>
<dbReference type="PROSITE" id="PS50090">
    <property type="entry name" value="MYB_LIKE"/>
    <property type="match status" value="2"/>
</dbReference>
<evidence type="ECO:0000313" key="10">
    <source>
        <dbReference type="EMBL" id="KAK1291672.1"/>
    </source>
</evidence>
<feature type="domain" description="Myb-like" evidence="8">
    <location>
        <begin position="61"/>
        <end position="111"/>
    </location>
</feature>
<evidence type="ECO:0000256" key="7">
    <source>
        <dbReference type="SAM" id="MobiDB-lite"/>
    </source>
</evidence>
<dbReference type="GO" id="GO:0000978">
    <property type="term" value="F:RNA polymerase II cis-regulatory region sequence-specific DNA binding"/>
    <property type="evidence" value="ECO:0007669"/>
    <property type="project" value="TreeGrafter"/>
</dbReference>
<dbReference type="CDD" id="cd00167">
    <property type="entry name" value="SANT"/>
    <property type="match status" value="2"/>
</dbReference>
<feature type="domain" description="Myb-like" evidence="8">
    <location>
        <begin position="9"/>
        <end position="60"/>
    </location>
</feature>
<keyword evidence="11" id="KW-1185">Reference proteome</keyword>
<reference evidence="10" key="1">
    <citation type="journal article" date="2023" name="Nat. Commun.">
        <title>Diploid and tetraploid genomes of Acorus and the evolution of monocots.</title>
        <authorList>
            <person name="Ma L."/>
            <person name="Liu K.W."/>
            <person name="Li Z."/>
            <person name="Hsiao Y.Y."/>
            <person name="Qi Y."/>
            <person name="Fu T."/>
            <person name="Tang G.D."/>
            <person name="Zhang D."/>
            <person name="Sun W.H."/>
            <person name="Liu D.K."/>
            <person name="Li Y."/>
            <person name="Chen G.Z."/>
            <person name="Liu X.D."/>
            <person name="Liao X.Y."/>
            <person name="Jiang Y.T."/>
            <person name="Yu X."/>
            <person name="Hao Y."/>
            <person name="Huang J."/>
            <person name="Zhao X.W."/>
            <person name="Ke S."/>
            <person name="Chen Y.Y."/>
            <person name="Wu W.L."/>
            <person name="Hsu J.L."/>
            <person name="Lin Y.F."/>
            <person name="Huang M.D."/>
            <person name="Li C.Y."/>
            <person name="Huang L."/>
            <person name="Wang Z.W."/>
            <person name="Zhao X."/>
            <person name="Zhong W.Y."/>
            <person name="Peng D.H."/>
            <person name="Ahmad S."/>
            <person name="Lan S."/>
            <person name="Zhang J.S."/>
            <person name="Tsai W.C."/>
            <person name="Van de Peer Y."/>
            <person name="Liu Z.J."/>
        </authorList>
    </citation>
    <scope>NUCLEOTIDE SEQUENCE</scope>
    <source>
        <strain evidence="10">CP</strain>
    </source>
</reference>
<evidence type="ECO:0000256" key="4">
    <source>
        <dbReference type="ARBA" id="ARBA00023125"/>
    </source>
</evidence>
<dbReference type="SUPFAM" id="SSF46689">
    <property type="entry name" value="Homeodomain-like"/>
    <property type="match status" value="1"/>
</dbReference>
<keyword evidence="5" id="KW-0804">Transcription</keyword>
<evidence type="ECO:0000256" key="2">
    <source>
        <dbReference type="ARBA" id="ARBA00022737"/>
    </source>
</evidence>
<evidence type="ECO:0000256" key="5">
    <source>
        <dbReference type="ARBA" id="ARBA00023163"/>
    </source>
</evidence>
<reference evidence="10" key="2">
    <citation type="submission" date="2023-06" db="EMBL/GenBank/DDBJ databases">
        <authorList>
            <person name="Ma L."/>
            <person name="Liu K.-W."/>
            <person name="Li Z."/>
            <person name="Hsiao Y.-Y."/>
            <person name="Qi Y."/>
            <person name="Fu T."/>
            <person name="Tang G."/>
            <person name="Zhang D."/>
            <person name="Sun W.-H."/>
            <person name="Liu D.-K."/>
            <person name="Li Y."/>
            <person name="Chen G.-Z."/>
            <person name="Liu X.-D."/>
            <person name="Liao X.-Y."/>
            <person name="Jiang Y.-T."/>
            <person name="Yu X."/>
            <person name="Hao Y."/>
            <person name="Huang J."/>
            <person name="Zhao X.-W."/>
            <person name="Ke S."/>
            <person name="Chen Y.-Y."/>
            <person name="Wu W.-L."/>
            <person name="Hsu J.-L."/>
            <person name="Lin Y.-F."/>
            <person name="Huang M.-D."/>
            <person name="Li C.-Y."/>
            <person name="Huang L."/>
            <person name="Wang Z.-W."/>
            <person name="Zhao X."/>
            <person name="Zhong W.-Y."/>
            <person name="Peng D.-H."/>
            <person name="Ahmad S."/>
            <person name="Lan S."/>
            <person name="Zhang J.-S."/>
            <person name="Tsai W.-C."/>
            <person name="Van De Peer Y."/>
            <person name="Liu Z.-J."/>
        </authorList>
    </citation>
    <scope>NUCLEOTIDE SEQUENCE</scope>
    <source>
        <strain evidence="10">CP</strain>
        <tissue evidence="10">Leaves</tissue>
    </source>
</reference>
<dbReference type="Proteomes" id="UP001180020">
    <property type="component" value="Unassembled WGS sequence"/>
</dbReference>
<dbReference type="GO" id="GO:0000981">
    <property type="term" value="F:DNA-binding transcription factor activity, RNA polymerase II-specific"/>
    <property type="evidence" value="ECO:0007669"/>
    <property type="project" value="TreeGrafter"/>
</dbReference>
<keyword evidence="3" id="KW-0805">Transcription regulation</keyword>
<evidence type="ECO:0000259" key="9">
    <source>
        <dbReference type="PROSITE" id="PS51294"/>
    </source>
</evidence>
<dbReference type="PROSITE" id="PS51294">
    <property type="entry name" value="HTH_MYB"/>
    <property type="match status" value="2"/>
</dbReference>
<keyword evidence="2" id="KW-0677">Repeat</keyword>
<comment type="subcellular location">
    <subcellularLocation>
        <location evidence="1">Nucleus</location>
    </subcellularLocation>
</comment>
<comment type="caution">
    <text evidence="10">The sequence shown here is derived from an EMBL/GenBank/DDBJ whole genome shotgun (WGS) entry which is preliminary data.</text>
</comment>
<evidence type="ECO:0000256" key="6">
    <source>
        <dbReference type="ARBA" id="ARBA00023242"/>
    </source>
</evidence>
<dbReference type="FunFam" id="1.10.10.60:FF:000060">
    <property type="entry name" value="MYB transcription factor"/>
    <property type="match status" value="1"/>
</dbReference>
<sequence>MSSSTSSREDHTIKGPWSPKEDELLKKLVEIRGPRNWTVISNSILGRSGKSCRLRWCNQLSPQVERRPFTRAEDDIIIAAHSKYGNKWATIARYLPGRTDNSIKNHWNSTLKRKCFSSMEKMKALSSVSNENENENEPPTLLSLGIPGSSTKEASIPTEVMEVMRNIIKKEVRNEFRNYLGRMELYQKPKMMMRFNSSVDSNGNGNEGCYCFRGVRVEEDDTTVLFGTRL</sequence>
<proteinExistence type="predicted"/>
<dbReference type="GO" id="GO:0005634">
    <property type="term" value="C:nucleus"/>
    <property type="evidence" value="ECO:0007669"/>
    <property type="project" value="UniProtKB-SubCell"/>
</dbReference>
<dbReference type="PANTHER" id="PTHR45614:SF190">
    <property type="entry name" value="TRANSCRIPTION FACTOR MYB44"/>
    <property type="match status" value="1"/>
</dbReference>
<feature type="region of interest" description="Disordered" evidence="7">
    <location>
        <begin position="127"/>
        <end position="148"/>
    </location>
</feature>
<evidence type="ECO:0000256" key="1">
    <source>
        <dbReference type="ARBA" id="ARBA00004123"/>
    </source>
</evidence>
<dbReference type="PANTHER" id="PTHR45614">
    <property type="entry name" value="MYB PROTEIN-RELATED"/>
    <property type="match status" value="1"/>
</dbReference>
<feature type="compositionally biased region" description="Low complexity" evidence="7">
    <location>
        <begin position="127"/>
        <end position="144"/>
    </location>
</feature>
<dbReference type="Pfam" id="PF00249">
    <property type="entry name" value="Myb_DNA-binding"/>
    <property type="match status" value="2"/>
</dbReference>
<dbReference type="AlphaFoldDB" id="A0AAV9CS08"/>
<accession>A0AAV9CS08</accession>
<dbReference type="InterPro" id="IPR009057">
    <property type="entry name" value="Homeodomain-like_sf"/>
</dbReference>
<protein>
    <submittedName>
        <fullName evidence="10">Transcription factor MYB44</fullName>
    </submittedName>
</protein>
<keyword evidence="4" id="KW-0238">DNA-binding</keyword>
<organism evidence="10 11">
    <name type="scientific">Acorus calamus</name>
    <name type="common">Sweet flag</name>
    <dbReference type="NCBI Taxonomy" id="4465"/>
    <lineage>
        <taxon>Eukaryota</taxon>
        <taxon>Viridiplantae</taxon>
        <taxon>Streptophyta</taxon>
        <taxon>Embryophyta</taxon>
        <taxon>Tracheophyta</taxon>
        <taxon>Spermatophyta</taxon>
        <taxon>Magnoliopsida</taxon>
        <taxon>Liliopsida</taxon>
        <taxon>Acoraceae</taxon>
        <taxon>Acorus</taxon>
    </lineage>
</organism>
<dbReference type="InterPro" id="IPR001005">
    <property type="entry name" value="SANT/Myb"/>
</dbReference>
<feature type="domain" description="HTH myb-type" evidence="9">
    <location>
        <begin position="61"/>
        <end position="115"/>
    </location>
</feature>
<evidence type="ECO:0000313" key="11">
    <source>
        <dbReference type="Proteomes" id="UP001180020"/>
    </source>
</evidence>